<dbReference type="PROSITE" id="PS50937">
    <property type="entry name" value="HTH_MERR_2"/>
    <property type="match status" value="1"/>
</dbReference>
<keyword evidence="2" id="KW-0805">Transcription regulation</keyword>
<proteinExistence type="predicted"/>
<evidence type="ECO:0000256" key="3">
    <source>
        <dbReference type="ARBA" id="ARBA00023125"/>
    </source>
</evidence>
<evidence type="ECO:0000313" key="6">
    <source>
        <dbReference type="EMBL" id="ALD65950.1"/>
    </source>
</evidence>
<evidence type="ECO:0000259" key="5">
    <source>
        <dbReference type="PROSITE" id="PS50937"/>
    </source>
</evidence>
<keyword evidence="7" id="KW-1185">Reference proteome</keyword>
<dbReference type="GO" id="GO:0003677">
    <property type="term" value="F:DNA binding"/>
    <property type="evidence" value="ECO:0007669"/>
    <property type="project" value="UniProtKB-KW"/>
</dbReference>
<sequence>MDKIYLNELAKILKINESALRYYDSRGLIPKLQRDKNNYRFILEDDLAFPKTVICLKKTGMSLKEIKKYLDFVEQGDSSIKQRYEMILKQENIVLNKLKDIQEQIEFIEYKKGLYFKKLDK</sequence>
<dbReference type="Gene3D" id="1.10.1660.10">
    <property type="match status" value="1"/>
</dbReference>
<dbReference type="OrthoDB" id="9811174at2"/>
<evidence type="ECO:0000256" key="4">
    <source>
        <dbReference type="ARBA" id="ARBA00023163"/>
    </source>
</evidence>
<dbReference type="SUPFAM" id="SSF46955">
    <property type="entry name" value="Putative DNA-binding domain"/>
    <property type="match status" value="1"/>
</dbReference>
<gene>
    <name evidence="6" type="ORF">SCANT_v1c00400</name>
</gene>
<dbReference type="InterPro" id="IPR000551">
    <property type="entry name" value="MerR-type_HTH_dom"/>
</dbReference>
<dbReference type="PANTHER" id="PTHR30204:SF69">
    <property type="entry name" value="MERR-FAMILY TRANSCRIPTIONAL REGULATOR"/>
    <property type="match status" value="1"/>
</dbReference>
<dbReference type="InterPro" id="IPR047057">
    <property type="entry name" value="MerR_fam"/>
</dbReference>
<feature type="domain" description="HTH merR-type" evidence="5">
    <location>
        <begin position="8"/>
        <end position="72"/>
    </location>
</feature>
<dbReference type="Pfam" id="PF13411">
    <property type="entry name" value="MerR_1"/>
    <property type="match status" value="1"/>
</dbReference>
<keyword evidence="3" id="KW-0238">DNA-binding</keyword>
<dbReference type="STRING" id="362837.SCANT_v1c00400"/>
<dbReference type="PANTHER" id="PTHR30204">
    <property type="entry name" value="REDOX-CYCLING DRUG-SENSING TRANSCRIPTIONAL ACTIVATOR SOXR"/>
    <property type="match status" value="1"/>
</dbReference>
<organism evidence="6 7">
    <name type="scientific">Spiroplasma cantharicola</name>
    <dbReference type="NCBI Taxonomy" id="362837"/>
    <lineage>
        <taxon>Bacteria</taxon>
        <taxon>Bacillati</taxon>
        <taxon>Mycoplasmatota</taxon>
        <taxon>Mollicutes</taxon>
        <taxon>Entomoplasmatales</taxon>
        <taxon>Spiroplasmataceae</taxon>
        <taxon>Spiroplasma</taxon>
    </lineage>
</organism>
<evidence type="ECO:0000256" key="1">
    <source>
        <dbReference type="ARBA" id="ARBA00022491"/>
    </source>
</evidence>
<protein>
    <submittedName>
        <fullName evidence="6">MerR family transcriptional regulator</fullName>
    </submittedName>
</protein>
<dbReference type="Proteomes" id="UP000063919">
    <property type="component" value="Chromosome"/>
</dbReference>
<dbReference type="AlphaFoldDB" id="A0A0M4K0I3"/>
<keyword evidence="4" id="KW-0804">Transcription</keyword>
<reference evidence="6 7" key="1">
    <citation type="journal article" date="2015" name="Genome Announc.">
        <title>Complete Genome Sequence of Spiroplasma cantharicola CC-1T (DSM 21588), a Bacterium Isolated from Soldier Beetle (Cantharis carolinus).</title>
        <authorList>
            <person name="Lo W.S."/>
            <person name="Liu P.Y."/>
            <person name="Kuo C.H."/>
        </authorList>
    </citation>
    <scope>NUCLEOTIDE SEQUENCE [LARGE SCALE GENOMIC DNA]</scope>
    <source>
        <strain evidence="6 7">CC-1</strain>
    </source>
</reference>
<evidence type="ECO:0000313" key="7">
    <source>
        <dbReference type="Proteomes" id="UP000063919"/>
    </source>
</evidence>
<dbReference type="KEGG" id="scj:SCANT_v1c00400"/>
<accession>A0A0M4K0I3</accession>
<dbReference type="CDD" id="cd01109">
    <property type="entry name" value="HTH_YyaN"/>
    <property type="match status" value="1"/>
</dbReference>
<dbReference type="GO" id="GO:0003700">
    <property type="term" value="F:DNA-binding transcription factor activity"/>
    <property type="evidence" value="ECO:0007669"/>
    <property type="project" value="InterPro"/>
</dbReference>
<dbReference type="InterPro" id="IPR009061">
    <property type="entry name" value="DNA-bd_dom_put_sf"/>
</dbReference>
<keyword evidence="1" id="KW-0678">Repressor</keyword>
<dbReference type="RefSeq" id="WP_053945731.1">
    <property type="nucleotide sequence ID" value="NZ_CP012622.1"/>
</dbReference>
<dbReference type="SMART" id="SM00422">
    <property type="entry name" value="HTH_MERR"/>
    <property type="match status" value="1"/>
</dbReference>
<evidence type="ECO:0000256" key="2">
    <source>
        <dbReference type="ARBA" id="ARBA00023015"/>
    </source>
</evidence>
<dbReference type="EMBL" id="CP012622">
    <property type="protein sequence ID" value="ALD65950.1"/>
    <property type="molecule type" value="Genomic_DNA"/>
</dbReference>
<dbReference type="PATRIC" id="fig|362837.3.peg.40"/>
<name>A0A0M4K0I3_9MOLU</name>